<dbReference type="GO" id="GO:0000270">
    <property type="term" value="P:peptidoglycan metabolic process"/>
    <property type="evidence" value="ECO:0007669"/>
    <property type="project" value="InterPro"/>
</dbReference>
<evidence type="ECO:0000313" key="4">
    <source>
        <dbReference type="Proteomes" id="UP000253083"/>
    </source>
</evidence>
<comment type="caution">
    <text evidence="3">The sequence shown here is derived from an EMBL/GenBank/DDBJ whole genome shotgun (WGS) entry which is preliminary data.</text>
</comment>
<dbReference type="SUPFAM" id="SSF54106">
    <property type="entry name" value="LysM domain"/>
    <property type="match status" value="3"/>
</dbReference>
<dbReference type="PANTHER" id="PTHR33734:SF22">
    <property type="entry name" value="MEMBRANE-BOUND LYTIC MUREIN TRANSGLYCOSYLASE D"/>
    <property type="match status" value="1"/>
</dbReference>
<reference evidence="3 4" key="1">
    <citation type="submission" date="2018-06" db="EMBL/GenBank/DDBJ databases">
        <title>Genomic Encyclopedia of Type Strains, Phase IV (KMG-IV): sequencing the most valuable type-strain genomes for metagenomic binning, comparative biology and taxonomic classification.</title>
        <authorList>
            <person name="Goeker M."/>
        </authorList>
    </citation>
    <scope>NUCLEOTIDE SEQUENCE [LARGE SCALE GENOMIC DNA]</scope>
    <source>
        <strain evidence="3 4">DSM 24032</strain>
    </source>
</reference>
<dbReference type="RefSeq" id="WP_113953625.1">
    <property type="nucleotide sequence ID" value="NZ_QNRT01000002.1"/>
</dbReference>
<organism evidence="3 4">
    <name type="scientific">Arenicella xantha</name>
    <dbReference type="NCBI Taxonomy" id="644221"/>
    <lineage>
        <taxon>Bacteria</taxon>
        <taxon>Pseudomonadati</taxon>
        <taxon>Pseudomonadota</taxon>
        <taxon>Gammaproteobacteria</taxon>
        <taxon>Arenicellales</taxon>
        <taxon>Arenicellaceae</taxon>
        <taxon>Arenicella</taxon>
    </lineage>
</organism>
<evidence type="ECO:0000313" key="3">
    <source>
        <dbReference type="EMBL" id="RBP50804.1"/>
    </source>
</evidence>
<dbReference type="Gene3D" id="3.10.350.10">
    <property type="entry name" value="LysM domain"/>
    <property type="match status" value="3"/>
</dbReference>
<dbReference type="Pfam" id="PF01464">
    <property type="entry name" value="SLT"/>
    <property type="match status" value="1"/>
</dbReference>
<sequence>MRVVQVVQRVRCAKPVAPSPSAIITLAAATLLVLFGVSAARASTPLLTPVGVYELQCDETFSCPTSLMPRVAFWVEVFSRWDTGTAVFHDKDNPHRVYSTVKREEGCRRSRKGDSIYRERSRLKRDLENLASKLSKDQTLSDSEQFLHSLFVGESVSEVRAAAGRIRCQSGNKDRMREALTQYVRYQPTILEALKGQNLTPELQYLPFVESAFNPEALSHVGAAGLWQIMPSTGRTLGLTVDAKVDQRYDPTAATFAAALCFRNSVDNLSETAFENGHSVVAKDLNPFVITSYNYGVRGMQRAIKQVGLDYERLLVEYKSPSFQTAVKNFYASFLAARHVAKNSEKFFGVIQAPDSDQDLASSTVELTRATSVKRVAQQLNVDAATLKKLNPALKRVIWEHKALIPKGYPLRLPNTNANWTASIDKMNALPRETERPGFVWHRVRSGQTACGIAEQYRASCRKLVQLNRLNKMGTIYVGDRIKVPTATGGISVAKSSRSPAVETSSTMASSASASSDAKVQSYRVKRGDTSCAIAERFGMRCAEFLAVNGLTTRSVIKVGQQVRVSSANSWHTVLRGQTPCGIADIYGVRCSALLDANRLQRSSIIQVGQRLRVPSKGY</sequence>
<dbReference type="Gene3D" id="1.10.530.10">
    <property type="match status" value="1"/>
</dbReference>
<feature type="domain" description="LysM" evidence="2">
    <location>
        <begin position="440"/>
        <end position="484"/>
    </location>
</feature>
<proteinExistence type="inferred from homology"/>
<dbReference type="SMART" id="SM00257">
    <property type="entry name" value="LysM"/>
    <property type="match status" value="3"/>
</dbReference>
<dbReference type="Proteomes" id="UP000253083">
    <property type="component" value="Unassembled WGS sequence"/>
</dbReference>
<feature type="domain" description="LysM" evidence="2">
    <location>
        <begin position="521"/>
        <end position="565"/>
    </location>
</feature>
<keyword evidence="4" id="KW-1185">Reference proteome</keyword>
<dbReference type="PROSITE" id="PS51782">
    <property type="entry name" value="LYSM"/>
    <property type="match status" value="3"/>
</dbReference>
<evidence type="ECO:0000259" key="2">
    <source>
        <dbReference type="PROSITE" id="PS51782"/>
    </source>
</evidence>
<dbReference type="PROSITE" id="PS00922">
    <property type="entry name" value="TRANSGLYCOSYLASE"/>
    <property type="match status" value="1"/>
</dbReference>
<dbReference type="EMBL" id="QNRT01000002">
    <property type="protein sequence ID" value="RBP50804.1"/>
    <property type="molecule type" value="Genomic_DNA"/>
</dbReference>
<dbReference type="PANTHER" id="PTHR33734">
    <property type="entry name" value="LYSM DOMAIN-CONTAINING GPI-ANCHORED PROTEIN 2"/>
    <property type="match status" value="1"/>
</dbReference>
<dbReference type="InterPro" id="IPR008258">
    <property type="entry name" value="Transglycosylase_SLT_dom_1"/>
</dbReference>
<protein>
    <submittedName>
        <fullName evidence="3">LysM repeat protein</fullName>
    </submittedName>
</protein>
<dbReference type="OrthoDB" id="9815002at2"/>
<dbReference type="InterPro" id="IPR018392">
    <property type="entry name" value="LysM"/>
</dbReference>
<dbReference type="GO" id="GO:0008932">
    <property type="term" value="F:lytic endotransglycosylase activity"/>
    <property type="evidence" value="ECO:0007669"/>
    <property type="project" value="TreeGrafter"/>
</dbReference>
<name>A0A395JMH3_9GAMM</name>
<gene>
    <name evidence="3" type="ORF">DFR28_102220</name>
</gene>
<dbReference type="SUPFAM" id="SSF53955">
    <property type="entry name" value="Lysozyme-like"/>
    <property type="match status" value="1"/>
</dbReference>
<dbReference type="InterPro" id="IPR023346">
    <property type="entry name" value="Lysozyme-like_dom_sf"/>
</dbReference>
<dbReference type="InParanoid" id="A0A395JMH3"/>
<dbReference type="GO" id="GO:0016020">
    <property type="term" value="C:membrane"/>
    <property type="evidence" value="ECO:0007669"/>
    <property type="project" value="InterPro"/>
</dbReference>
<dbReference type="InterPro" id="IPR036779">
    <property type="entry name" value="LysM_dom_sf"/>
</dbReference>
<feature type="domain" description="LysM" evidence="2">
    <location>
        <begin position="570"/>
        <end position="614"/>
    </location>
</feature>
<accession>A0A395JMH3</accession>
<comment type="similarity">
    <text evidence="1">Belongs to the transglycosylase Slt family.</text>
</comment>
<dbReference type="InterPro" id="IPR000189">
    <property type="entry name" value="Transglyc_AS"/>
</dbReference>
<evidence type="ECO:0000256" key="1">
    <source>
        <dbReference type="ARBA" id="ARBA00007734"/>
    </source>
</evidence>
<dbReference type="Pfam" id="PF01476">
    <property type="entry name" value="LysM"/>
    <property type="match status" value="3"/>
</dbReference>
<dbReference type="AlphaFoldDB" id="A0A395JMH3"/>
<dbReference type="CDD" id="cd16894">
    <property type="entry name" value="MltD-like"/>
    <property type="match status" value="1"/>
</dbReference>
<dbReference type="CDD" id="cd00118">
    <property type="entry name" value="LysM"/>
    <property type="match status" value="3"/>
</dbReference>